<evidence type="ECO:0000313" key="9">
    <source>
        <dbReference type="EMBL" id="AEE17368.1"/>
    </source>
</evidence>
<gene>
    <name evidence="9" type="ordered locus">Trebr_1950</name>
</gene>
<evidence type="ECO:0000256" key="2">
    <source>
        <dbReference type="ARBA" id="ARBA00005811"/>
    </source>
</evidence>
<evidence type="ECO:0000256" key="5">
    <source>
        <dbReference type="ARBA" id="ARBA00022989"/>
    </source>
</evidence>
<dbReference type="Gene3D" id="3.30.420.270">
    <property type="match status" value="1"/>
</dbReference>
<evidence type="ECO:0000256" key="6">
    <source>
        <dbReference type="ARBA" id="ARBA00023136"/>
    </source>
</evidence>
<dbReference type="KEGG" id="tbe:Trebr_1950"/>
<comment type="similarity">
    <text evidence="2 7">Belongs to the ExbD/TolR family.</text>
</comment>
<dbReference type="Proteomes" id="UP000006546">
    <property type="component" value="Chromosome"/>
</dbReference>
<dbReference type="STRING" id="906968.Trebr_1950"/>
<dbReference type="eggNOG" id="COG0848">
    <property type="taxonomic scope" value="Bacteria"/>
</dbReference>
<dbReference type="GO" id="GO:0015031">
    <property type="term" value="P:protein transport"/>
    <property type="evidence" value="ECO:0007669"/>
    <property type="project" value="UniProtKB-KW"/>
</dbReference>
<evidence type="ECO:0000256" key="4">
    <source>
        <dbReference type="ARBA" id="ARBA00022692"/>
    </source>
</evidence>
<dbReference type="PANTHER" id="PTHR30558:SF7">
    <property type="entry name" value="TOL-PAL SYSTEM PROTEIN TOLR"/>
    <property type="match status" value="1"/>
</dbReference>
<evidence type="ECO:0000256" key="8">
    <source>
        <dbReference type="SAM" id="Phobius"/>
    </source>
</evidence>
<organism evidence="9 10">
    <name type="scientific">Treponema brennaborense (strain DSM 12168 / CIP 105900 / DD5/3)</name>
    <dbReference type="NCBI Taxonomy" id="906968"/>
    <lineage>
        <taxon>Bacteria</taxon>
        <taxon>Pseudomonadati</taxon>
        <taxon>Spirochaetota</taxon>
        <taxon>Spirochaetia</taxon>
        <taxon>Spirochaetales</taxon>
        <taxon>Treponemataceae</taxon>
        <taxon>Treponema</taxon>
    </lineage>
</organism>
<dbReference type="PANTHER" id="PTHR30558">
    <property type="entry name" value="EXBD MEMBRANE COMPONENT OF PMF-DRIVEN MACROMOLECULE IMPORT SYSTEM"/>
    <property type="match status" value="1"/>
</dbReference>
<dbReference type="EMBL" id="CP002696">
    <property type="protein sequence ID" value="AEE17368.1"/>
    <property type="molecule type" value="Genomic_DNA"/>
</dbReference>
<comment type="subcellular location">
    <subcellularLocation>
        <location evidence="1">Cell membrane</location>
        <topology evidence="1">Single-pass membrane protein</topology>
    </subcellularLocation>
    <subcellularLocation>
        <location evidence="7">Cell membrane</location>
        <topology evidence="7">Single-pass type II membrane protein</topology>
    </subcellularLocation>
</comment>
<evidence type="ECO:0000256" key="1">
    <source>
        <dbReference type="ARBA" id="ARBA00004162"/>
    </source>
</evidence>
<dbReference type="OrthoDB" id="9793581at2"/>
<dbReference type="AlphaFoldDB" id="F4LJC3"/>
<keyword evidence="7" id="KW-0653">Protein transport</keyword>
<dbReference type="InterPro" id="IPR003400">
    <property type="entry name" value="ExbD"/>
</dbReference>
<dbReference type="Pfam" id="PF02472">
    <property type="entry name" value="ExbD"/>
    <property type="match status" value="1"/>
</dbReference>
<proteinExistence type="inferred from homology"/>
<accession>F4LJC3</accession>
<name>F4LJC3_TREBD</name>
<dbReference type="GO" id="GO:0022857">
    <property type="term" value="F:transmembrane transporter activity"/>
    <property type="evidence" value="ECO:0007669"/>
    <property type="project" value="InterPro"/>
</dbReference>
<keyword evidence="7" id="KW-0813">Transport</keyword>
<evidence type="ECO:0000256" key="3">
    <source>
        <dbReference type="ARBA" id="ARBA00022475"/>
    </source>
</evidence>
<keyword evidence="6 8" id="KW-0472">Membrane</keyword>
<feature type="transmembrane region" description="Helical" evidence="8">
    <location>
        <begin position="21"/>
        <end position="43"/>
    </location>
</feature>
<keyword evidence="3" id="KW-1003">Cell membrane</keyword>
<dbReference type="GO" id="GO:0005886">
    <property type="term" value="C:plasma membrane"/>
    <property type="evidence" value="ECO:0007669"/>
    <property type="project" value="UniProtKB-SubCell"/>
</dbReference>
<dbReference type="HOGENOM" id="CLU_085305_3_3_12"/>
<reference evidence="10" key="1">
    <citation type="submission" date="2011-04" db="EMBL/GenBank/DDBJ databases">
        <title>The complete genome of Treponema brennaborense DSM 12168.</title>
        <authorList>
            <person name="Lucas S."/>
            <person name="Han J."/>
            <person name="Lapidus A."/>
            <person name="Bruce D."/>
            <person name="Goodwin L."/>
            <person name="Pitluck S."/>
            <person name="Peters L."/>
            <person name="Kyrpides N."/>
            <person name="Mavromatis K."/>
            <person name="Ivanova N."/>
            <person name="Mikhailova N."/>
            <person name="Pagani I."/>
            <person name="Teshima H."/>
            <person name="Detter J.C."/>
            <person name="Tapia R."/>
            <person name="Han C."/>
            <person name="Land M."/>
            <person name="Hauser L."/>
            <person name="Markowitz V."/>
            <person name="Cheng J.-F."/>
            <person name="Hugenholtz P."/>
            <person name="Woyke T."/>
            <person name="Wu D."/>
            <person name="Gronow S."/>
            <person name="Wellnitz S."/>
            <person name="Brambilla E."/>
            <person name="Klenk H.-P."/>
            <person name="Eisen J.A."/>
        </authorList>
    </citation>
    <scope>NUCLEOTIDE SEQUENCE [LARGE SCALE GENOMIC DNA]</scope>
    <source>
        <strain evidence="10">DSM 12168 / CIP 105900 / DD5/3</strain>
    </source>
</reference>
<keyword evidence="10" id="KW-1185">Reference proteome</keyword>
<keyword evidence="4 7" id="KW-0812">Transmembrane</keyword>
<keyword evidence="5 8" id="KW-1133">Transmembrane helix</keyword>
<evidence type="ECO:0000256" key="7">
    <source>
        <dbReference type="RuleBase" id="RU003879"/>
    </source>
</evidence>
<dbReference type="RefSeq" id="WP_013759072.1">
    <property type="nucleotide sequence ID" value="NC_015500.1"/>
</dbReference>
<protein>
    <submittedName>
        <fullName evidence="9">Biopolymer transport protein ExbD/TolR</fullName>
    </submittedName>
</protein>
<evidence type="ECO:0000313" key="10">
    <source>
        <dbReference type="Proteomes" id="UP000006546"/>
    </source>
</evidence>
<sequence>MKSSRGRSRVRTSQIDLIPMIDVVFQLILFFLVSTTFAVLPGISVNLPQSSTAKGGETGGITITAEAGGALWFNETAVTAAELDAVLASFDTAGTERASYPIQLEADDAVTNGTIVKLFDILRKNGFSAVNLRTTQR</sequence>